<dbReference type="KEGG" id="fil:BN1229_v1_3893"/>
<evidence type="ECO:0000256" key="1">
    <source>
        <dbReference type="ARBA" id="ARBA00004651"/>
    </source>
</evidence>
<keyword evidence="6 7" id="KW-0472">Membrane</keyword>
<keyword evidence="4 7" id="KW-0812">Transmembrane</keyword>
<evidence type="ECO:0000256" key="4">
    <source>
        <dbReference type="ARBA" id="ARBA00022692"/>
    </source>
</evidence>
<feature type="transmembrane region" description="Helical" evidence="7">
    <location>
        <begin position="98"/>
        <end position="117"/>
    </location>
</feature>
<evidence type="ECO:0000259" key="8">
    <source>
        <dbReference type="Pfam" id="PF13244"/>
    </source>
</evidence>
<feature type="transmembrane region" description="Helical" evidence="7">
    <location>
        <begin position="15"/>
        <end position="33"/>
    </location>
</feature>
<dbReference type="InterPro" id="IPR046806">
    <property type="entry name" value="MrpA_C/MbhE"/>
</dbReference>
<keyword evidence="5 7" id="KW-1133">Transmembrane helix</keyword>
<evidence type="ECO:0000259" key="9">
    <source>
        <dbReference type="Pfam" id="PF20501"/>
    </source>
</evidence>
<dbReference type="InterPro" id="IPR050616">
    <property type="entry name" value="CPA3_Na-H_Antiporter_A"/>
</dbReference>
<reference evidence="11" key="1">
    <citation type="submission" date="2015-02" db="EMBL/GenBank/DDBJ databases">
        <authorList>
            <person name="Chooi Y.-H."/>
        </authorList>
    </citation>
    <scope>NUCLEOTIDE SEQUENCE [LARGE SCALE GENOMIC DNA]</scope>
    <source>
        <strain evidence="11">strain Y</strain>
    </source>
</reference>
<dbReference type="EMBL" id="LN829119">
    <property type="protein sequence ID" value="CPR22449.1"/>
    <property type="molecule type" value="Genomic_DNA"/>
</dbReference>
<feature type="transmembrane region" description="Helical" evidence="7">
    <location>
        <begin position="38"/>
        <end position="59"/>
    </location>
</feature>
<comment type="subcellular location">
    <subcellularLocation>
        <location evidence="1">Cell membrane</location>
        <topology evidence="1">Multi-pass membrane protein</topology>
    </subcellularLocation>
</comment>
<evidence type="ECO:0000313" key="11">
    <source>
        <dbReference type="Proteomes" id="UP000033187"/>
    </source>
</evidence>
<name>A0A0D6JKF5_9HYPH</name>
<feature type="domain" description="MrpA C-terminal/MbhD" evidence="8">
    <location>
        <begin position="24"/>
        <end position="87"/>
    </location>
</feature>
<protein>
    <submittedName>
        <fullName evidence="10">PH adaptation potassium efflux system protein B1</fullName>
    </submittedName>
</protein>
<evidence type="ECO:0000256" key="7">
    <source>
        <dbReference type="SAM" id="Phobius"/>
    </source>
</evidence>
<proteinExistence type="predicted"/>
<dbReference type="AlphaFoldDB" id="A0A0D6JKF5"/>
<organism evidence="10 11">
    <name type="scientific">Candidatus Filomicrobium marinum</name>
    <dbReference type="NCBI Taxonomy" id="1608628"/>
    <lineage>
        <taxon>Bacteria</taxon>
        <taxon>Pseudomonadati</taxon>
        <taxon>Pseudomonadota</taxon>
        <taxon>Alphaproteobacteria</taxon>
        <taxon>Hyphomicrobiales</taxon>
        <taxon>Hyphomicrobiaceae</taxon>
        <taxon>Filomicrobium</taxon>
    </lineage>
</organism>
<evidence type="ECO:0000256" key="3">
    <source>
        <dbReference type="ARBA" id="ARBA00022475"/>
    </source>
</evidence>
<dbReference type="RefSeq" id="WP_052744063.1">
    <property type="nucleotide sequence ID" value="NZ_LN829118.1"/>
</dbReference>
<evidence type="ECO:0000256" key="6">
    <source>
        <dbReference type="ARBA" id="ARBA00023136"/>
    </source>
</evidence>
<evidence type="ECO:0000256" key="5">
    <source>
        <dbReference type="ARBA" id="ARBA00022989"/>
    </source>
</evidence>
<dbReference type="Proteomes" id="UP000033187">
    <property type="component" value="Chromosome 1"/>
</dbReference>
<keyword evidence="2" id="KW-0813">Transport</keyword>
<dbReference type="Pfam" id="PF20501">
    <property type="entry name" value="MbhE"/>
    <property type="match status" value="1"/>
</dbReference>
<feature type="transmembrane region" description="Helical" evidence="7">
    <location>
        <begin position="163"/>
        <end position="181"/>
    </location>
</feature>
<evidence type="ECO:0000313" key="10">
    <source>
        <dbReference type="EMBL" id="CPR22449.1"/>
    </source>
</evidence>
<dbReference type="GO" id="GO:0005886">
    <property type="term" value="C:plasma membrane"/>
    <property type="evidence" value="ECO:0007669"/>
    <property type="project" value="UniProtKB-SubCell"/>
</dbReference>
<dbReference type="NCBIfam" id="NF009159">
    <property type="entry name" value="PRK12504.1"/>
    <property type="match status" value="1"/>
</dbReference>
<dbReference type="PANTHER" id="PTHR43373:SF1">
    <property type="entry name" value="NA(+)_H(+) ANTIPORTER SUBUNIT A"/>
    <property type="match status" value="1"/>
</dbReference>
<evidence type="ECO:0000256" key="2">
    <source>
        <dbReference type="ARBA" id="ARBA00022448"/>
    </source>
</evidence>
<feature type="transmembrane region" description="Helical" evidence="7">
    <location>
        <begin position="65"/>
        <end position="86"/>
    </location>
</feature>
<sequence>MNTKAAPEVVATPEVFVIMVLLTLLAAVTLAIIRQRNLFSVVILSSIYSFLMASIMIALDAVDVAMTEASVGAGISTVILLATLHLTKSVEYPAVRQVALPLFVCIVVAGALIWGSISLPPFGIADTPIHTHTAPRYIEMAKEHLMPPNIVTAVLADFRSFDTLGETTVIFTAGIGVLLLLKGRVKKMQGQDDTEKKGEA</sequence>
<keyword evidence="3" id="KW-1003">Cell membrane</keyword>
<keyword evidence="11" id="KW-1185">Reference proteome</keyword>
<feature type="domain" description="MrpA C-terminal/MbhE" evidence="9">
    <location>
        <begin position="118"/>
        <end position="182"/>
    </location>
</feature>
<dbReference type="KEGG" id="fiy:BN1229_v1_3882"/>
<accession>A0A0D6JKF5</accession>
<dbReference type="PANTHER" id="PTHR43373">
    <property type="entry name" value="NA(+)/H(+) ANTIPORTER SUBUNIT"/>
    <property type="match status" value="1"/>
</dbReference>
<gene>
    <name evidence="10" type="ORF">YBN1229_v1_3882</name>
</gene>
<dbReference type="Pfam" id="PF13244">
    <property type="entry name" value="MbhD"/>
    <property type="match status" value="1"/>
</dbReference>
<dbReference type="InterPro" id="IPR025383">
    <property type="entry name" value="MrpA_C/MbhD"/>
</dbReference>